<proteinExistence type="predicted"/>
<reference evidence="1 2" key="1">
    <citation type="submission" date="2020-09" db="EMBL/GenBank/DDBJ databases">
        <authorList>
            <person name="Zhang R."/>
            <person name="Garcia K."/>
            <person name="Ogata H."/>
        </authorList>
    </citation>
    <scope>NUCLEOTIDE SEQUENCE [LARGE SCALE GENOMIC DNA]</scope>
    <source>
        <strain evidence="2">stheno</strain>
    </source>
</reference>
<keyword evidence="2" id="KW-1185">Reference proteome</keyword>
<dbReference type="KEGG" id="vg:80543414"/>
<name>A0A7S7YEC8_9VIRU</name>
<evidence type="ECO:0000313" key="1">
    <source>
        <dbReference type="EMBL" id="QPB44218.1"/>
    </source>
</evidence>
<evidence type="ECO:0000313" key="2">
    <source>
        <dbReference type="Proteomes" id="UP001162098"/>
    </source>
</evidence>
<organism evidence="1 2">
    <name type="scientific">Medusavirus stheno T3</name>
    <dbReference type="NCBI Taxonomy" id="3069717"/>
    <lineage>
        <taxon>Viruses</taxon>
        <taxon>Varidnaviria</taxon>
        <taxon>Bamfordvirae</taxon>
        <taxon>Nucleocytoviricota</taxon>
        <taxon>Megaviricetes</taxon>
        <taxon>Mamonoviridae</taxon>
        <taxon>Medusavirus</taxon>
        <taxon>Medusavirus sthenus</taxon>
    </lineage>
</organism>
<accession>A0A7S7YEC8</accession>
<sequence>MSANYFYMITTKAATAAAGQYNDTKTQILPNGQSIRVEYNHYFETLPGDRVVRSNKLFQTTEQALGHVVAHYDKEGWSGNVEILGMHRAILSCGCTDGWCDCNL</sequence>
<dbReference type="EMBL" id="MW018138">
    <property type="protein sequence ID" value="QPB44218.1"/>
    <property type="molecule type" value="Genomic_DNA"/>
</dbReference>
<dbReference type="Proteomes" id="UP001162098">
    <property type="component" value="Segment"/>
</dbReference>
<protein>
    <submittedName>
        <fullName evidence="1">Uncharacterized protein</fullName>
    </submittedName>
</protein>